<evidence type="ECO:0000313" key="11">
    <source>
        <dbReference type="Proteomes" id="UP001501323"/>
    </source>
</evidence>
<feature type="domain" description="PBP" evidence="9">
    <location>
        <begin position="43"/>
        <end position="325"/>
    </location>
</feature>
<dbReference type="Proteomes" id="UP001501323">
    <property type="component" value="Unassembled WGS sequence"/>
</dbReference>
<protein>
    <recommendedName>
        <fullName evidence="4 7">Phosphate-binding protein PstS</fullName>
    </recommendedName>
</protein>
<keyword evidence="8" id="KW-0732">Signal</keyword>
<accession>A0ABP9E287</accession>
<organism evidence="10 11">
    <name type="scientific">Luteimonas vadosa</name>
    <dbReference type="NCBI Taxonomy" id="1165507"/>
    <lineage>
        <taxon>Bacteria</taxon>
        <taxon>Pseudomonadati</taxon>
        <taxon>Pseudomonadota</taxon>
        <taxon>Gammaproteobacteria</taxon>
        <taxon>Lysobacterales</taxon>
        <taxon>Lysobacteraceae</taxon>
        <taxon>Luteimonas</taxon>
    </lineage>
</organism>
<dbReference type="EMBL" id="BAABJY010000002">
    <property type="protein sequence ID" value="GAA4866385.1"/>
    <property type="molecule type" value="Genomic_DNA"/>
</dbReference>
<dbReference type="SUPFAM" id="SSF53850">
    <property type="entry name" value="Periplasmic binding protein-like II"/>
    <property type="match status" value="1"/>
</dbReference>
<dbReference type="NCBIfam" id="NF008171">
    <property type="entry name" value="PRK10918.1"/>
    <property type="match status" value="1"/>
</dbReference>
<comment type="similarity">
    <text evidence="2 7">Belongs to the PstS family.</text>
</comment>
<evidence type="ECO:0000259" key="9">
    <source>
        <dbReference type="Pfam" id="PF12849"/>
    </source>
</evidence>
<proteinExistence type="inferred from homology"/>
<evidence type="ECO:0000256" key="3">
    <source>
        <dbReference type="ARBA" id="ARBA00011529"/>
    </source>
</evidence>
<evidence type="ECO:0000313" key="10">
    <source>
        <dbReference type="EMBL" id="GAA4866385.1"/>
    </source>
</evidence>
<comment type="subunit">
    <text evidence="3 7">The complex is composed of two ATP-binding proteins (PstB), two transmembrane proteins (PstC and PstA) and a solute-binding protein (PstS).</text>
</comment>
<evidence type="ECO:0000256" key="4">
    <source>
        <dbReference type="ARBA" id="ARBA00021889"/>
    </source>
</evidence>
<comment type="function">
    <text evidence="1 7">Part of the ABC transporter complex PstSACB involved in phosphate import.</text>
</comment>
<dbReference type="PANTHER" id="PTHR42996:SF1">
    <property type="entry name" value="PHOSPHATE-BINDING PROTEIN PSTS"/>
    <property type="match status" value="1"/>
</dbReference>
<dbReference type="Pfam" id="PF12849">
    <property type="entry name" value="PBP_like_2"/>
    <property type="match status" value="1"/>
</dbReference>
<dbReference type="InterPro" id="IPR005673">
    <property type="entry name" value="ABC_phos-bd_PstS"/>
</dbReference>
<feature type="signal peptide" evidence="8">
    <location>
        <begin position="1"/>
        <end position="21"/>
    </location>
</feature>
<reference evidence="11" key="1">
    <citation type="journal article" date="2019" name="Int. J. Syst. Evol. Microbiol.">
        <title>The Global Catalogue of Microorganisms (GCM) 10K type strain sequencing project: providing services to taxonomists for standard genome sequencing and annotation.</title>
        <authorList>
            <consortium name="The Broad Institute Genomics Platform"/>
            <consortium name="The Broad Institute Genome Sequencing Center for Infectious Disease"/>
            <person name="Wu L."/>
            <person name="Ma J."/>
        </authorList>
    </citation>
    <scope>NUCLEOTIDE SEQUENCE [LARGE SCALE GENOMIC DNA]</scope>
    <source>
        <strain evidence="11">JCM 18392</strain>
    </source>
</reference>
<evidence type="ECO:0000256" key="8">
    <source>
        <dbReference type="SAM" id="SignalP"/>
    </source>
</evidence>
<sequence>MSSSLARLAALTLSTLLVASACSPGGDSTSATAAGNGSGGDGGSQISGAGASFIFPLVSKWSADYNAATGNQVNYQSIGSGGGIAQIKAGTVDFGSSDKPLSSEELAEAGLGQFPSAIGGVVPVVNIQGLKPGELKLTGAVLADIFLGKVGAWNAPAIAALNPGVALPAEKISIIHRSDGSGTTFNFTNYLSKVSPEWKAKVGEGTSVQWPDGIGGKGNEGVASYVQQVKGAIGYVELAYALQNNMPYASLQNAAGQFVQPNADSFAAAARTADWASAQDFNLVITDAPGEGAWPITATNFMLMHKQPKDPQRSAATLAFFKWALENGQAQAAELHYVPLPPELVAQIQAYWASEFK</sequence>
<dbReference type="PIRSF" id="PIRSF002756">
    <property type="entry name" value="PstS"/>
    <property type="match status" value="1"/>
</dbReference>
<keyword evidence="6 7" id="KW-0592">Phosphate transport</keyword>
<dbReference type="Gene3D" id="3.40.190.10">
    <property type="entry name" value="Periplasmic binding protein-like II"/>
    <property type="match status" value="2"/>
</dbReference>
<comment type="caution">
    <text evidence="10">The sequence shown here is derived from an EMBL/GenBank/DDBJ whole genome shotgun (WGS) entry which is preliminary data.</text>
</comment>
<evidence type="ECO:0000256" key="2">
    <source>
        <dbReference type="ARBA" id="ARBA00008725"/>
    </source>
</evidence>
<evidence type="ECO:0000256" key="5">
    <source>
        <dbReference type="ARBA" id="ARBA00022448"/>
    </source>
</evidence>
<dbReference type="NCBIfam" id="TIGR00975">
    <property type="entry name" value="3a0107s03"/>
    <property type="match status" value="1"/>
</dbReference>
<evidence type="ECO:0000256" key="6">
    <source>
        <dbReference type="ARBA" id="ARBA00022592"/>
    </source>
</evidence>
<keyword evidence="11" id="KW-1185">Reference proteome</keyword>
<evidence type="ECO:0000256" key="7">
    <source>
        <dbReference type="PIRNR" id="PIRNR002756"/>
    </source>
</evidence>
<gene>
    <name evidence="10" type="primary">pstS</name>
    <name evidence="10" type="ORF">GCM10023332_18230</name>
</gene>
<feature type="chain" id="PRO_5046736624" description="Phosphate-binding protein PstS" evidence="8">
    <location>
        <begin position="22"/>
        <end position="357"/>
    </location>
</feature>
<dbReference type="InterPro" id="IPR024370">
    <property type="entry name" value="PBP_domain"/>
</dbReference>
<dbReference type="PANTHER" id="PTHR42996">
    <property type="entry name" value="PHOSPHATE-BINDING PROTEIN PSTS"/>
    <property type="match status" value="1"/>
</dbReference>
<evidence type="ECO:0000256" key="1">
    <source>
        <dbReference type="ARBA" id="ARBA00002841"/>
    </source>
</evidence>
<dbReference type="InterPro" id="IPR050962">
    <property type="entry name" value="Phosphate-bind_PstS"/>
</dbReference>
<name>A0ABP9E287_9GAMM</name>
<keyword evidence="5 7" id="KW-0813">Transport</keyword>
<dbReference type="PROSITE" id="PS51257">
    <property type="entry name" value="PROKAR_LIPOPROTEIN"/>
    <property type="match status" value="1"/>
</dbReference>
<dbReference type="CDD" id="cd13565">
    <property type="entry name" value="PBP2_PstS"/>
    <property type="match status" value="1"/>
</dbReference>